<dbReference type="EMBL" id="JABSTR010000001">
    <property type="protein sequence ID" value="KAH9362845.1"/>
    <property type="molecule type" value="Genomic_DNA"/>
</dbReference>
<organism evidence="1 2">
    <name type="scientific">Haemaphysalis longicornis</name>
    <name type="common">Bush tick</name>
    <dbReference type="NCBI Taxonomy" id="44386"/>
    <lineage>
        <taxon>Eukaryota</taxon>
        <taxon>Metazoa</taxon>
        <taxon>Ecdysozoa</taxon>
        <taxon>Arthropoda</taxon>
        <taxon>Chelicerata</taxon>
        <taxon>Arachnida</taxon>
        <taxon>Acari</taxon>
        <taxon>Parasitiformes</taxon>
        <taxon>Ixodida</taxon>
        <taxon>Ixodoidea</taxon>
        <taxon>Ixodidae</taxon>
        <taxon>Haemaphysalinae</taxon>
        <taxon>Haemaphysalis</taxon>
    </lineage>
</organism>
<sequence>MDAVLEGGVQKYPEVDPMGLRGRYAMLNSWIRSDWTANIKDVALVGLSQVRRAGDCAEASALPSGRLVVSCSLRLDALSVRFTSAQSYLGQRPDVIGVTATFPPHLASLTAEVGARRYPVVTLKLHKKLDPTISYTNLGNLTENETMRLGYGWEASDMLHRALQKEYVDHLADALADVPAPY</sequence>
<proteinExistence type="predicted"/>
<dbReference type="AlphaFoldDB" id="A0A9J6FIL0"/>
<evidence type="ECO:0000313" key="1">
    <source>
        <dbReference type="EMBL" id="KAH9362845.1"/>
    </source>
</evidence>
<gene>
    <name evidence="1" type="ORF">HPB48_015192</name>
</gene>
<evidence type="ECO:0000313" key="2">
    <source>
        <dbReference type="Proteomes" id="UP000821853"/>
    </source>
</evidence>
<dbReference type="OrthoDB" id="6487557at2759"/>
<reference evidence="1 2" key="1">
    <citation type="journal article" date="2020" name="Cell">
        <title>Large-Scale Comparative Analyses of Tick Genomes Elucidate Their Genetic Diversity and Vector Capacities.</title>
        <authorList>
            <consortium name="Tick Genome and Microbiome Consortium (TIGMIC)"/>
            <person name="Jia N."/>
            <person name="Wang J."/>
            <person name="Shi W."/>
            <person name="Du L."/>
            <person name="Sun Y."/>
            <person name="Zhan W."/>
            <person name="Jiang J.F."/>
            <person name="Wang Q."/>
            <person name="Zhang B."/>
            <person name="Ji P."/>
            <person name="Bell-Sakyi L."/>
            <person name="Cui X.M."/>
            <person name="Yuan T.T."/>
            <person name="Jiang B.G."/>
            <person name="Yang W.F."/>
            <person name="Lam T.T."/>
            <person name="Chang Q.C."/>
            <person name="Ding S.J."/>
            <person name="Wang X.J."/>
            <person name="Zhu J.G."/>
            <person name="Ruan X.D."/>
            <person name="Zhao L."/>
            <person name="Wei J.T."/>
            <person name="Ye R.Z."/>
            <person name="Que T.C."/>
            <person name="Du C.H."/>
            <person name="Zhou Y.H."/>
            <person name="Cheng J.X."/>
            <person name="Dai P.F."/>
            <person name="Guo W.B."/>
            <person name="Han X.H."/>
            <person name="Huang E.J."/>
            <person name="Li L.F."/>
            <person name="Wei W."/>
            <person name="Gao Y.C."/>
            <person name="Liu J.Z."/>
            <person name="Shao H.Z."/>
            <person name="Wang X."/>
            <person name="Wang C.C."/>
            <person name="Yang T.C."/>
            <person name="Huo Q.B."/>
            <person name="Li W."/>
            <person name="Chen H.Y."/>
            <person name="Chen S.E."/>
            <person name="Zhou L.G."/>
            <person name="Ni X.B."/>
            <person name="Tian J.H."/>
            <person name="Sheng Y."/>
            <person name="Liu T."/>
            <person name="Pan Y.S."/>
            <person name="Xia L.Y."/>
            <person name="Li J."/>
            <person name="Zhao F."/>
            <person name="Cao W.C."/>
        </authorList>
    </citation>
    <scope>NUCLEOTIDE SEQUENCE [LARGE SCALE GENOMIC DNA]</scope>
    <source>
        <strain evidence="1">HaeL-2018</strain>
    </source>
</reference>
<dbReference type="Proteomes" id="UP000821853">
    <property type="component" value="Chromosome 1"/>
</dbReference>
<protein>
    <submittedName>
        <fullName evidence="1">Uncharacterized protein</fullName>
    </submittedName>
</protein>
<comment type="caution">
    <text evidence="1">The sequence shown here is derived from an EMBL/GenBank/DDBJ whole genome shotgun (WGS) entry which is preliminary data.</text>
</comment>
<accession>A0A9J6FIL0</accession>
<keyword evidence="2" id="KW-1185">Reference proteome</keyword>
<dbReference type="VEuPathDB" id="VectorBase:HLOH_048311"/>
<dbReference type="OMA" id="WTANIKN"/>
<name>A0A9J6FIL0_HAELO</name>